<dbReference type="GO" id="GO:0009927">
    <property type="term" value="F:histidine phosphotransfer kinase activity"/>
    <property type="evidence" value="ECO:0007669"/>
    <property type="project" value="TreeGrafter"/>
</dbReference>
<comment type="catalytic activity">
    <reaction evidence="1">
        <text>ATP + protein L-histidine = ADP + protein N-phospho-L-histidine.</text>
        <dbReference type="EC" id="2.7.13.3"/>
    </reaction>
</comment>
<dbReference type="SUPFAM" id="SSF55874">
    <property type="entry name" value="ATPase domain of HSP90 chaperone/DNA topoisomerase II/histidine kinase"/>
    <property type="match status" value="1"/>
</dbReference>
<dbReference type="Pfam" id="PF02518">
    <property type="entry name" value="HATPase_c"/>
    <property type="match status" value="1"/>
</dbReference>
<feature type="transmembrane region" description="Helical" evidence="7">
    <location>
        <begin position="12"/>
        <end position="33"/>
    </location>
</feature>
<dbReference type="SUPFAM" id="SSF55785">
    <property type="entry name" value="PYP-like sensor domain (PAS domain)"/>
    <property type="match status" value="1"/>
</dbReference>
<evidence type="ECO:0000313" key="11">
    <source>
        <dbReference type="Proteomes" id="UP000044098"/>
    </source>
</evidence>
<accession>A0AAD2J440</accession>
<sequence length="567" mass="60919">MVHREADSILTLSVFLNLALAAALVLMLVWLAVRMRSARSPRGELARLARLADTLPAGIFIRDLDLNLVTRNDALREYAATCRSEGWSRPLHVPLESLSAPDSGSEPPPNLNEIIDDYRQVLAGGETLVREHPFEHDPTCGVAAWAAPLRGEDGAIIGLIGGSARFRGFPDMLRDVSTTRLNMERANLMKSTYLAFISHELRTPLNAIIGMLELMLARGGLVSETYERLAVSRQSAQSLLSLISGLIDISKLETGHFQLRRQNVDLRALAADTLASFRGAAQEKGLQLTLDIGRDIAERHFSDPVRLKQLLDKLLSNAVRFTGHGRIDVALTAGAATEEVQWITLCVADTGPGIAEDIQARLAAPHFEHVVGEQGVTIGLGLSICNELTRLMGGSMEIFSTAGQGARISVRLPLALPPSENAAVAAAPAPTVADAGGLRILVIDDHEANRLLLKHQLRMLKHSAQFAQNGAAGLALAERMEFDLIICDCVMPVMDGNAFTAALRAGGGVNAATPVLGYTASELELDLASGARASMNAVLIKPVDLQTLQSFILAHARRPLASVPKIH</sequence>
<evidence type="ECO:0000259" key="9">
    <source>
        <dbReference type="PROSITE" id="PS50110"/>
    </source>
</evidence>
<feature type="modified residue" description="4-aspartylphosphate" evidence="6">
    <location>
        <position position="488"/>
    </location>
</feature>
<gene>
    <name evidence="10" type="primary">bvgS</name>
    <name evidence="10" type="ORF">ERS370000_05068</name>
</gene>
<evidence type="ECO:0000256" key="1">
    <source>
        <dbReference type="ARBA" id="ARBA00000085"/>
    </source>
</evidence>
<evidence type="ECO:0000256" key="7">
    <source>
        <dbReference type="SAM" id="Phobius"/>
    </source>
</evidence>
<dbReference type="PANTHER" id="PTHR43047:SF72">
    <property type="entry name" value="OSMOSENSING HISTIDINE PROTEIN KINASE SLN1"/>
    <property type="match status" value="1"/>
</dbReference>
<keyword evidence="7" id="KW-0812">Transmembrane</keyword>
<dbReference type="PROSITE" id="PS50110">
    <property type="entry name" value="RESPONSE_REGULATORY"/>
    <property type="match status" value="1"/>
</dbReference>
<evidence type="ECO:0000256" key="5">
    <source>
        <dbReference type="ARBA" id="ARBA00022777"/>
    </source>
</evidence>
<feature type="domain" description="Response regulatory" evidence="9">
    <location>
        <begin position="439"/>
        <end position="556"/>
    </location>
</feature>
<dbReference type="SMART" id="SM00448">
    <property type="entry name" value="REC"/>
    <property type="match status" value="1"/>
</dbReference>
<dbReference type="CDD" id="cd00082">
    <property type="entry name" value="HisKA"/>
    <property type="match status" value="1"/>
</dbReference>
<proteinExistence type="predicted"/>
<evidence type="ECO:0000256" key="3">
    <source>
        <dbReference type="ARBA" id="ARBA00022553"/>
    </source>
</evidence>
<evidence type="ECO:0000313" key="10">
    <source>
        <dbReference type="EMBL" id="CUJ65357.1"/>
    </source>
</evidence>
<evidence type="ECO:0000259" key="8">
    <source>
        <dbReference type="PROSITE" id="PS50109"/>
    </source>
</evidence>
<keyword evidence="7" id="KW-0472">Membrane</keyword>
<reference evidence="10 11" key="1">
    <citation type="submission" date="2015-09" db="EMBL/GenBank/DDBJ databases">
        <authorList>
            <consortium name="Pathogen Informatics"/>
        </authorList>
    </citation>
    <scope>NUCLEOTIDE SEQUENCE [LARGE SCALE GENOMIC DNA]</scope>
    <source>
        <strain evidence="10 11">2789STDY5608625</strain>
    </source>
</reference>
<keyword evidence="7" id="KW-1133">Transmembrane helix</keyword>
<dbReference type="InterPro" id="IPR005467">
    <property type="entry name" value="His_kinase_dom"/>
</dbReference>
<keyword evidence="5" id="KW-0418">Kinase</keyword>
<dbReference type="PROSITE" id="PS50109">
    <property type="entry name" value="HIS_KIN"/>
    <property type="match status" value="1"/>
</dbReference>
<keyword evidence="4 10" id="KW-0808">Transferase</keyword>
<dbReference type="Proteomes" id="UP000044098">
    <property type="component" value="Unassembled WGS sequence"/>
</dbReference>
<dbReference type="InterPro" id="IPR035965">
    <property type="entry name" value="PAS-like_dom_sf"/>
</dbReference>
<dbReference type="EC" id="2.7.13.3" evidence="2"/>
<dbReference type="Gene3D" id="3.30.450.20">
    <property type="entry name" value="PAS domain"/>
    <property type="match status" value="1"/>
</dbReference>
<feature type="domain" description="Histidine kinase" evidence="8">
    <location>
        <begin position="196"/>
        <end position="416"/>
    </location>
</feature>
<dbReference type="Pfam" id="PF00512">
    <property type="entry name" value="HisKA"/>
    <property type="match status" value="1"/>
</dbReference>
<dbReference type="InterPro" id="IPR011006">
    <property type="entry name" value="CheY-like_superfamily"/>
</dbReference>
<dbReference type="Gene3D" id="3.30.565.10">
    <property type="entry name" value="Histidine kinase-like ATPase, C-terminal domain"/>
    <property type="match status" value="1"/>
</dbReference>
<dbReference type="GO" id="GO:0005886">
    <property type="term" value="C:plasma membrane"/>
    <property type="evidence" value="ECO:0007669"/>
    <property type="project" value="TreeGrafter"/>
</dbReference>
<dbReference type="AlphaFoldDB" id="A0AAD2J440"/>
<evidence type="ECO:0000256" key="2">
    <source>
        <dbReference type="ARBA" id="ARBA00012438"/>
    </source>
</evidence>
<dbReference type="Pfam" id="PF00072">
    <property type="entry name" value="Response_reg"/>
    <property type="match status" value="1"/>
</dbReference>
<dbReference type="InterPro" id="IPR036097">
    <property type="entry name" value="HisK_dim/P_sf"/>
</dbReference>
<dbReference type="Gene3D" id="3.40.50.2300">
    <property type="match status" value="1"/>
</dbReference>
<dbReference type="EMBL" id="CYTK01000010">
    <property type="protein sequence ID" value="CUJ65357.1"/>
    <property type="molecule type" value="Genomic_DNA"/>
</dbReference>
<evidence type="ECO:0000256" key="6">
    <source>
        <dbReference type="PROSITE-ProRule" id="PRU00169"/>
    </source>
</evidence>
<dbReference type="Gene3D" id="1.10.287.130">
    <property type="match status" value="1"/>
</dbReference>
<dbReference type="SUPFAM" id="SSF52172">
    <property type="entry name" value="CheY-like"/>
    <property type="match status" value="1"/>
</dbReference>
<dbReference type="SUPFAM" id="SSF47384">
    <property type="entry name" value="Homodimeric domain of signal transducing histidine kinase"/>
    <property type="match status" value="1"/>
</dbReference>
<name>A0AAD2J440_ACHAE</name>
<protein>
    <recommendedName>
        <fullName evidence="2">histidine kinase</fullName>
        <ecNumber evidence="2">2.7.13.3</ecNumber>
    </recommendedName>
</protein>
<dbReference type="PRINTS" id="PR00344">
    <property type="entry name" value="BCTRLSENSOR"/>
</dbReference>
<dbReference type="InterPro" id="IPR001789">
    <property type="entry name" value="Sig_transdc_resp-reg_receiver"/>
</dbReference>
<organism evidence="10 11">
    <name type="scientific">Achromobacter aegrifaciens</name>
    <dbReference type="NCBI Taxonomy" id="1287736"/>
    <lineage>
        <taxon>Bacteria</taxon>
        <taxon>Pseudomonadati</taxon>
        <taxon>Pseudomonadota</taxon>
        <taxon>Betaproteobacteria</taxon>
        <taxon>Burkholderiales</taxon>
        <taxon>Alcaligenaceae</taxon>
        <taxon>Achromobacter</taxon>
    </lineage>
</organism>
<dbReference type="PANTHER" id="PTHR43047">
    <property type="entry name" value="TWO-COMPONENT HISTIDINE PROTEIN KINASE"/>
    <property type="match status" value="1"/>
</dbReference>
<keyword evidence="3 6" id="KW-0597">Phosphoprotein</keyword>
<dbReference type="CDD" id="cd17546">
    <property type="entry name" value="REC_hyHK_CKI1_RcsC-like"/>
    <property type="match status" value="1"/>
</dbReference>
<dbReference type="InterPro" id="IPR003661">
    <property type="entry name" value="HisK_dim/P_dom"/>
</dbReference>
<dbReference type="SMART" id="SM00388">
    <property type="entry name" value="HisKA"/>
    <property type="match status" value="1"/>
</dbReference>
<dbReference type="InterPro" id="IPR036890">
    <property type="entry name" value="HATPase_C_sf"/>
</dbReference>
<dbReference type="InterPro" id="IPR004358">
    <property type="entry name" value="Sig_transdc_His_kin-like_C"/>
</dbReference>
<dbReference type="InterPro" id="IPR003594">
    <property type="entry name" value="HATPase_dom"/>
</dbReference>
<dbReference type="GO" id="GO:0000155">
    <property type="term" value="F:phosphorelay sensor kinase activity"/>
    <property type="evidence" value="ECO:0007669"/>
    <property type="project" value="InterPro"/>
</dbReference>
<comment type="caution">
    <text evidence="10">The sequence shown here is derived from an EMBL/GenBank/DDBJ whole genome shotgun (WGS) entry which is preliminary data.</text>
</comment>
<dbReference type="SMART" id="SM00387">
    <property type="entry name" value="HATPase_c"/>
    <property type="match status" value="1"/>
</dbReference>
<evidence type="ECO:0000256" key="4">
    <source>
        <dbReference type="ARBA" id="ARBA00022679"/>
    </source>
</evidence>